<dbReference type="Gene3D" id="3.40.190.290">
    <property type="match status" value="1"/>
</dbReference>
<dbReference type="CDD" id="cd08422">
    <property type="entry name" value="PBP2_CrgA_like"/>
    <property type="match status" value="1"/>
</dbReference>
<dbReference type="Pfam" id="PF00126">
    <property type="entry name" value="HTH_1"/>
    <property type="match status" value="1"/>
</dbReference>
<evidence type="ECO:0000313" key="7">
    <source>
        <dbReference type="EMBL" id="MDW3777037.1"/>
    </source>
</evidence>
<keyword evidence="3" id="KW-0238">DNA-binding</keyword>
<dbReference type="Proteomes" id="UP001276300">
    <property type="component" value="Unassembled WGS sequence"/>
</dbReference>
<dbReference type="GO" id="GO:0009891">
    <property type="term" value="P:positive regulation of biosynthetic process"/>
    <property type="evidence" value="ECO:0007669"/>
    <property type="project" value="UniProtKB-ARBA"/>
</dbReference>
<evidence type="ECO:0000256" key="1">
    <source>
        <dbReference type="ARBA" id="ARBA00009437"/>
    </source>
</evidence>
<dbReference type="FunFam" id="3.40.190.290:FF:000001">
    <property type="entry name" value="Transcriptional regulator, LysR family"/>
    <property type="match status" value="1"/>
</dbReference>
<gene>
    <name evidence="7" type="ORF">QWU01_09460</name>
</gene>
<sequence>MKEYDLISLRSFVAVVESGSFYNAAVQLDASSAAISRRVSALETALGVKLINRTTRQLDLTPSGQQFYQDVLAVLSALEQAEERLNCAQETYSGIIRLGAPLSFGTQKLAPLLPAFLKKYPQITVTLQLEDRVSDLLNEGIDLSLRIGNLQDSSLVSLPIAMMPRLYCASPEYVKNHGKPESPAELKHHRCLHYSLLSTRDEWEFASGGQELDVRVPLAANNGDVLREAAIQGMGIAMLPWYIVEEALHAGALVPVLERYAPPPLPLSIVRPSRQFTPVRVTVLMQYLREALANVGDNKMPANRMSDER</sequence>
<dbReference type="PROSITE" id="PS50931">
    <property type="entry name" value="HTH_LYSR"/>
    <property type="match status" value="1"/>
</dbReference>
<dbReference type="InterPro" id="IPR000847">
    <property type="entry name" value="LysR_HTH_N"/>
</dbReference>
<dbReference type="PANTHER" id="PTHR30537">
    <property type="entry name" value="HTH-TYPE TRANSCRIPTIONAL REGULATOR"/>
    <property type="match status" value="1"/>
</dbReference>
<dbReference type="PANTHER" id="PTHR30537:SF5">
    <property type="entry name" value="HTH-TYPE TRANSCRIPTIONAL ACTIVATOR TTDR-RELATED"/>
    <property type="match status" value="1"/>
</dbReference>
<dbReference type="GeneID" id="99776172"/>
<protein>
    <submittedName>
        <fullName evidence="7">LysR family transcriptional regulator</fullName>
    </submittedName>
</protein>
<feature type="coiled-coil region" evidence="5">
    <location>
        <begin position="71"/>
        <end position="98"/>
    </location>
</feature>
<dbReference type="SUPFAM" id="SSF46785">
    <property type="entry name" value="Winged helix' DNA-binding domain"/>
    <property type="match status" value="1"/>
</dbReference>
<keyword evidence="2" id="KW-0805">Transcription regulation</keyword>
<evidence type="ECO:0000313" key="8">
    <source>
        <dbReference type="Proteomes" id="UP001276300"/>
    </source>
</evidence>
<dbReference type="InterPro" id="IPR036390">
    <property type="entry name" value="WH_DNA-bd_sf"/>
</dbReference>
<dbReference type="AlphaFoldDB" id="A0AAW9C855"/>
<dbReference type="GO" id="GO:0003700">
    <property type="term" value="F:DNA-binding transcription factor activity"/>
    <property type="evidence" value="ECO:0007669"/>
    <property type="project" value="InterPro"/>
</dbReference>
<dbReference type="GO" id="GO:0003677">
    <property type="term" value="F:DNA binding"/>
    <property type="evidence" value="ECO:0007669"/>
    <property type="project" value="UniProtKB-KW"/>
</dbReference>
<dbReference type="InterPro" id="IPR058163">
    <property type="entry name" value="LysR-type_TF_proteobact-type"/>
</dbReference>
<organism evidence="7 8">
    <name type="scientific">Kluyvera cryocrescens</name>
    <name type="common">Kluyvera citrophila</name>
    <dbReference type="NCBI Taxonomy" id="580"/>
    <lineage>
        <taxon>Bacteria</taxon>
        <taxon>Pseudomonadati</taxon>
        <taxon>Pseudomonadota</taxon>
        <taxon>Gammaproteobacteria</taxon>
        <taxon>Enterobacterales</taxon>
        <taxon>Enterobacteriaceae</taxon>
        <taxon>Kluyvera</taxon>
    </lineage>
</organism>
<dbReference type="SUPFAM" id="SSF53850">
    <property type="entry name" value="Periplasmic binding protein-like II"/>
    <property type="match status" value="1"/>
</dbReference>
<keyword evidence="4" id="KW-0804">Transcription</keyword>
<feature type="domain" description="HTH lysR-type" evidence="6">
    <location>
        <begin position="4"/>
        <end position="61"/>
    </location>
</feature>
<reference evidence="7" key="1">
    <citation type="journal article" date="2023" name="J Glob Antimicrob Resist">
        <title>Emergence of NDM-1 and KPC-3 carbapenemases in Kluyvera cryocrescens: Investigating genetic heterogeneity and acquisition routes of blaNDM-1 in Enterobacterales species in Portugal.</title>
        <authorList>
            <person name="Loiodice M."/>
            <person name="Ribeiro M."/>
            <person name="Peixe L."/>
            <person name="Novais A."/>
        </authorList>
    </citation>
    <scope>NUCLEOTIDE SEQUENCE</scope>
    <source>
        <strain evidence="7">K629</strain>
    </source>
</reference>
<dbReference type="EMBL" id="JAUEQX010000007">
    <property type="protein sequence ID" value="MDW3777037.1"/>
    <property type="molecule type" value="Genomic_DNA"/>
</dbReference>
<evidence type="ECO:0000259" key="6">
    <source>
        <dbReference type="PROSITE" id="PS50931"/>
    </source>
</evidence>
<dbReference type="InterPro" id="IPR036388">
    <property type="entry name" value="WH-like_DNA-bd_sf"/>
</dbReference>
<evidence type="ECO:0000256" key="4">
    <source>
        <dbReference type="ARBA" id="ARBA00023163"/>
    </source>
</evidence>
<dbReference type="FunFam" id="1.10.10.10:FF:000001">
    <property type="entry name" value="LysR family transcriptional regulator"/>
    <property type="match status" value="1"/>
</dbReference>
<dbReference type="InterPro" id="IPR005119">
    <property type="entry name" value="LysR_subst-bd"/>
</dbReference>
<dbReference type="RefSeq" id="WP_061279677.1">
    <property type="nucleotide sequence ID" value="NZ_CALMQG010000021.1"/>
</dbReference>
<keyword evidence="5" id="KW-0175">Coiled coil</keyword>
<name>A0AAW9C855_KLUCR</name>
<proteinExistence type="inferred from homology"/>
<comment type="caution">
    <text evidence="7">The sequence shown here is derived from an EMBL/GenBank/DDBJ whole genome shotgun (WGS) entry which is preliminary data.</text>
</comment>
<dbReference type="Pfam" id="PF03466">
    <property type="entry name" value="LysR_substrate"/>
    <property type="match status" value="1"/>
</dbReference>
<dbReference type="Gene3D" id="1.10.10.10">
    <property type="entry name" value="Winged helix-like DNA-binding domain superfamily/Winged helix DNA-binding domain"/>
    <property type="match status" value="1"/>
</dbReference>
<evidence type="ECO:0000256" key="5">
    <source>
        <dbReference type="SAM" id="Coils"/>
    </source>
</evidence>
<evidence type="ECO:0000256" key="2">
    <source>
        <dbReference type="ARBA" id="ARBA00023015"/>
    </source>
</evidence>
<accession>A0AAW9C855</accession>
<evidence type="ECO:0000256" key="3">
    <source>
        <dbReference type="ARBA" id="ARBA00023125"/>
    </source>
</evidence>
<comment type="similarity">
    <text evidence="1">Belongs to the LysR transcriptional regulatory family.</text>
</comment>